<protein>
    <submittedName>
        <fullName evidence="2">IS481 family transposase</fullName>
    </submittedName>
</protein>
<dbReference type="AlphaFoldDB" id="A0A401W982"/>
<comment type="caution">
    <text evidence="2">The sequence shown here is derived from an EMBL/GenBank/DDBJ whole genome shotgun (WGS) entry which is preliminary data.</text>
</comment>
<evidence type="ECO:0000313" key="2">
    <source>
        <dbReference type="EMBL" id="GCD45873.1"/>
    </source>
</evidence>
<evidence type="ECO:0000313" key="3">
    <source>
        <dbReference type="Proteomes" id="UP000286746"/>
    </source>
</evidence>
<name>A0A401W982_STREY</name>
<evidence type="ECO:0000256" key="1">
    <source>
        <dbReference type="SAM" id="MobiDB-lite"/>
    </source>
</evidence>
<gene>
    <name evidence="2" type="ORF">GKJPGBOP_05616</name>
</gene>
<feature type="region of interest" description="Disordered" evidence="1">
    <location>
        <begin position="36"/>
        <end position="65"/>
    </location>
</feature>
<sequence length="65" mass="6977">MEDQVIRLRGEHHAGPLRPAVRTGVAPSAHCVLKRHGLPPPAATVQAPGEPVRRYERAGPALGRD</sequence>
<accession>A0A401W982</accession>
<organism evidence="2 3">
    <name type="scientific">Streptomyces paromomycinus</name>
    <name type="common">Streptomyces rimosus subsp. paromomycinus</name>
    <dbReference type="NCBI Taxonomy" id="92743"/>
    <lineage>
        <taxon>Bacteria</taxon>
        <taxon>Bacillati</taxon>
        <taxon>Actinomycetota</taxon>
        <taxon>Actinomycetes</taxon>
        <taxon>Kitasatosporales</taxon>
        <taxon>Streptomycetaceae</taxon>
        <taxon>Streptomyces</taxon>
    </lineage>
</organism>
<reference evidence="2 3" key="1">
    <citation type="submission" date="2018-11" db="EMBL/GenBank/DDBJ databases">
        <title>Whole genome sequence of Streptomyces paromomycinus NBRC 15454(T).</title>
        <authorList>
            <person name="Komaki H."/>
            <person name="Tamura T."/>
        </authorList>
    </citation>
    <scope>NUCLEOTIDE SEQUENCE [LARGE SCALE GENOMIC DNA]</scope>
    <source>
        <strain evidence="2 3">NBRC 15454</strain>
    </source>
</reference>
<dbReference type="Proteomes" id="UP000286746">
    <property type="component" value="Unassembled WGS sequence"/>
</dbReference>
<feature type="compositionally biased region" description="Basic and acidic residues" evidence="1">
    <location>
        <begin position="51"/>
        <end position="65"/>
    </location>
</feature>
<keyword evidence="3" id="KW-1185">Reference proteome</keyword>
<proteinExistence type="predicted"/>
<dbReference type="EMBL" id="BHZD01000001">
    <property type="protein sequence ID" value="GCD45873.1"/>
    <property type="molecule type" value="Genomic_DNA"/>
</dbReference>